<dbReference type="SUPFAM" id="SSF55718">
    <property type="entry name" value="SCP-like"/>
    <property type="match status" value="1"/>
</dbReference>
<dbReference type="PANTHER" id="PTHR33204">
    <property type="entry name" value="TRANSCRIPTIONAL REGULATOR, MARR FAMILY"/>
    <property type="match status" value="1"/>
</dbReference>
<comment type="caution">
    <text evidence="5">The sequence shown here is derived from an EMBL/GenBank/DDBJ whole genome shotgun (WGS) entry which is preliminary data.</text>
</comment>
<protein>
    <submittedName>
        <fullName evidence="5">Transcriptional regulator</fullName>
    </submittedName>
</protein>
<evidence type="ECO:0000313" key="6">
    <source>
        <dbReference type="Proteomes" id="UP000570166"/>
    </source>
</evidence>
<dbReference type="AlphaFoldDB" id="A0A838L280"/>
<dbReference type="Gene3D" id="1.10.10.10">
    <property type="entry name" value="Winged helix-like DNA-binding domain superfamily/Winged helix DNA-binding domain"/>
    <property type="match status" value="1"/>
</dbReference>
<dbReference type="Gene3D" id="3.30.1050.10">
    <property type="entry name" value="SCP2 sterol-binding domain"/>
    <property type="match status" value="1"/>
</dbReference>
<dbReference type="EMBL" id="JACEIB010000001">
    <property type="protein sequence ID" value="MBA2932632.1"/>
    <property type="molecule type" value="Genomic_DNA"/>
</dbReference>
<evidence type="ECO:0000256" key="2">
    <source>
        <dbReference type="ARBA" id="ARBA00023125"/>
    </source>
</evidence>
<reference evidence="5 6" key="1">
    <citation type="submission" date="2020-07" db="EMBL/GenBank/DDBJ databases">
        <authorList>
            <person name="Sun Q."/>
        </authorList>
    </citation>
    <scope>NUCLEOTIDE SEQUENCE [LARGE SCALE GENOMIC DNA]</scope>
    <source>
        <strain evidence="5 6">CGMCC 1.13654</strain>
    </source>
</reference>
<keyword evidence="1" id="KW-0805">Transcription regulation</keyword>
<proteinExistence type="predicted"/>
<evidence type="ECO:0000313" key="5">
    <source>
        <dbReference type="EMBL" id="MBA2932632.1"/>
    </source>
</evidence>
<evidence type="ECO:0000256" key="1">
    <source>
        <dbReference type="ARBA" id="ARBA00023015"/>
    </source>
</evidence>
<dbReference type="PROSITE" id="PS51118">
    <property type="entry name" value="HTH_HXLR"/>
    <property type="match status" value="1"/>
</dbReference>
<dbReference type="InterPro" id="IPR002577">
    <property type="entry name" value="HTH_HxlR"/>
</dbReference>
<evidence type="ECO:0000256" key="3">
    <source>
        <dbReference type="ARBA" id="ARBA00023163"/>
    </source>
</evidence>
<dbReference type="InterPro" id="IPR036390">
    <property type="entry name" value="WH_DNA-bd_sf"/>
</dbReference>
<name>A0A838L280_9SPHN</name>
<accession>A0A838L280</accession>
<dbReference type="PANTHER" id="PTHR33204:SF18">
    <property type="entry name" value="TRANSCRIPTIONAL REGULATORY PROTEIN"/>
    <property type="match status" value="1"/>
</dbReference>
<gene>
    <name evidence="5" type="ORF">HZF05_00860</name>
</gene>
<dbReference type="Pfam" id="PF14864">
    <property type="entry name" value="Alkyl_sulf_C"/>
    <property type="match status" value="1"/>
</dbReference>
<dbReference type="InterPro" id="IPR036527">
    <property type="entry name" value="SCP2_sterol-bd_dom_sf"/>
</dbReference>
<dbReference type="SUPFAM" id="SSF46785">
    <property type="entry name" value="Winged helix' DNA-binding domain"/>
    <property type="match status" value="1"/>
</dbReference>
<dbReference type="Pfam" id="PF01638">
    <property type="entry name" value="HxlR"/>
    <property type="match status" value="1"/>
</dbReference>
<organism evidence="5 6">
    <name type="scientific">Sphingomonas chungangi</name>
    <dbReference type="NCBI Taxonomy" id="2683589"/>
    <lineage>
        <taxon>Bacteria</taxon>
        <taxon>Pseudomonadati</taxon>
        <taxon>Pseudomonadota</taxon>
        <taxon>Alphaproteobacteria</taxon>
        <taxon>Sphingomonadales</taxon>
        <taxon>Sphingomonadaceae</taxon>
        <taxon>Sphingomonas</taxon>
    </lineage>
</organism>
<dbReference type="InterPro" id="IPR029229">
    <property type="entry name" value="Alkyl_sulf_C"/>
</dbReference>
<keyword evidence="6" id="KW-1185">Reference proteome</keyword>
<keyword evidence="3" id="KW-0804">Transcription</keyword>
<dbReference type="GO" id="GO:0003677">
    <property type="term" value="F:DNA binding"/>
    <property type="evidence" value="ECO:0007669"/>
    <property type="project" value="UniProtKB-KW"/>
</dbReference>
<evidence type="ECO:0000259" key="4">
    <source>
        <dbReference type="PROSITE" id="PS51118"/>
    </source>
</evidence>
<keyword evidence="2" id="KW-0238">DNA-binding</keyword>
<dbReference type="Proteomes" id="UP000570166">
    <property type="component" value="Unassembled WGS sequence"/>
</dbReference>
<sequence length="231" mass="26148">MKSEKISKAEKVAEKRWYDDACGTALALEFVGERWSLLIIRELMFGPRRFGELKANLPGISANVLTQRLEGLEEANVLVKRKLPSALSVQVYELTQWGYLAEPMIQEMGRWSTRSRRHDVSLFFSPASAMMSLRTMIDREKAGGLRMTIAFEFPTDLFVGELADGALEIRRGETGKADVRFISDPTTFAFTVYGKIRFEVNEAEGKLRVEGDRAAAQRFVDLFELPEKLAD</sequence>
<dbReference type="InterPro" id="IPR036388">
    <property type="entry name" value="WH-like_DNA-bd_sf"/>
</dbReference>
<feature type="domain" description="HTH hxlR-type" evidence="4">
    <location>
        <begin position="22"/>
        <end position="120"/>
    </location>
</feature>